<evidence type="ECO:0000313" key="2">
    <source>
        <dbReference type="EMBL" id="KAL1855345.1"/>
    </source>
</evidence>
<gene>
    <name evidence="2" type="ORF">VTK73DRAFT_8571</name>
</gene>
<feature type="compositionally biased region" description="Basic and acidic residues" evidence="1">
    <location>
        <begin position="45"/>
        <end position="58"/>
    </location>
</feature>
<feature type="compositionally biased region" description="Basic and acidic residues" evidence="1">
    <location>
        <begin position="103"/>
        <end position="114"/>
    </location>
</feature>
<sequence>MAMADPSRVQPLSPTPTQPQELGPMEEKAGPLLPDDVTRSTPMPDPRDEDRVRQEKPKRQGSVKRIRNTSPAPDFPEEEDRRKRTEQSDVLPLFANDAPQQREAAREKHGREPGLGRNLSRSRRGGSSDRCLSGGLSLSRLGDVMFYARIPRAYWARKFNAETPVRYDIEFVAADFQPFGGDGPLSWGGGASFASPSPPSQLTRPERPGWGVSRK</sequence>
<feature type="region of interest" description="Disordered" evidence="1">
    <location>
        <begin position="187"/>
        <end position="215"/>
    </location>
</feature>
<accession>A0ABR3W7U5</accession>
<evidence type="ECO:0000313" key="3">
    <source>
        <dbReference type="Proteomes" id="UP001586593"/>
    </source>
</evidence>
<keyword evidence="3" id="KW-1185">Reference proteome</keyword>
<dbReference type="EMBL" id="JAZHXJ010000629">
    <property type="protein sequence ID" value="KAL1855345.1"/>
    <property type="molecule type" value="Genomic_DNA"/>
</dbReference>
<name>A0ABR3W7U5_9PEZI</name>
<comment type="caution">
    <text evidence="2">The sequence shown here is derived from an EMBL/GenBank/DDBJ whole genome shotgun (WGS) entry which is preliminary data.</text>
</comment>
<reference evidence="2 3" key="1">
    <citation type="journal article" date="2024" name="Commun. Biol.">
        <title>Comparative genomic analysis of thermophilic fungi reveals convergent evolutionary adaptations and gene losses.</title>
        <authorList>
            <person name="Steindorff A.S."/>
            <person name="Aguilar-Pontes M.V."/>
            <person name="Robinson A.J."/>
            <person name="Andreopoulos B."/>
            <person name="LaButti K."/>
            <person name="Kuo A."/>
            <person name="Mondo S."/>
            <person name="Riley R."/>
            <person name="Otillar R."/>
            <person name="Haridas S."/>
            <person name="Lipzen A."/>
            <person name="Grimwood J."/>
            <person name="Schmutz J."/>
            <person name="Clum A."/>
            <person name="Reid I.D."/>
            <person name="Moisan M.C."/>
            <person name="Butler G."/>
            <person name="Nguyen T.T.M."/>
            <person name="Dewar K."/>
            <person name="Conant G."/>
            <person name="Drula E."/>
            <person name="Henrissat B."/>
            <person name="Hansel C."/>
            <person name="Singer S."/>
            <person name="Hutchinson M.I."/>
            <person name="de Vries R.P."/>
            <person name="Natvig D.O."/>
            <person name="Powell A.J."/>
            <person name="Tsang A."/>
            <person name="Grigoriev I.V."/>
        </authorList>
    </citation>
    <scope>NUCLEOTIDE SEQUENCE [LARGE SCALE GENOMIC DNA]</scope>
    <source>
        <strain evidence="2 3">ATCC 24622</strain>
    </source>
</reference>
<proteinExistence type="predicted"/>
<organism evidence="2 3">
    <name type="scientific">Phialemonium thermophilum</name>
    <dbReference type="NCBI Taxonomy" id="223376"/>
    <lineage>
        <taxon>Eukaryota</taxon>
        <taxon>Fungi</taxon>
        <taxon>Dikarya</taxon>
        <taxon>Ascomycota</taxon>
        <taxon>Pezizomycotina</taxon>
        <taxon>Sordariomycetes</taxon>
        <taxon>Sordariomycetidae</taxon>
        <taxon>Cephalothecales</taxon>
        <taxon>Cephalothecaceae</taxon>
        <taxon>Phialemonium</taxon>
    </lineage>
</organism>
<evidence type="ECO:0000256" key="1">
    <source>
        <dbReference type="SAM" id="MobiDB-lite"/>
    </source>
</evidence>
<protein>
    <submittedName>
        <fullName evidence="2">Uncharacterized protein</fullName>
    </submittedName>
</protein>
<feature type="region of interest" description="Disordered" evidence="1">
    <location>
        <begin position="1"/>
        <end position="134"/>
    </location>
</feature>
<dbReference type="Proteomes" id="UP001586593">
    <property type="component" value="Unassembled WGS sequence"/>
</dbReference>